<evidence type="ECO:0000313" key="2">
    <source>
        <dbReference type="EMBL" id="PWW77150.1"/>
    </source>
</evidence>
<organism evidence="2 3">
    <name type="scientific">Tuber magnatum</name>
    <name type="common">white Piedmont truffle</name>
    <dbReference type="NCBI Taxonomy" id="42249"/>
    <lineage>
        <taxon>Eukaryota</taxon>
        <taxon>Fungi</taxon>
        <taxon>Dikarya</taxon>
        <taxon>Ascomycota</taxon>
        <taxon>Pezizomycotina</taxon>
        <taxon>Pezizomycetes</taxon>
        <taxon>Pezizales</taxon>
        <taxon>Tuberaceae</taxon>
        <taxon>Tuber</taxon>
    </lineage>
</organism>
<dbReference type="EMBL" id="PYWC01000026">
    <property type="protein sequence ID" value="PWW77150.1"/>
    <property type="molecule type" value="Genomic_DNA"/>
</dbReference>
<dbReference type="SUPFAM" id="SSF57997">
    <property type="entry name" value="Tropomyosin"/>
    <property type="match status" value="1"/>
</dbReference>
<dbReference type="STRING" id="42249.A0A317STQ6"/>
<dbReference type="Gene3D" id="1.20.5.190">
    <property type="match status" value="1"/>
</dbReference>
<evidence type="ECO:0000313" key="3">
    <source>
        <dbReference type="Proteomes" id="UP000246991"/>
    </source>
</evidence>
<dbReference type="Proteomes" id="UP000246991">
    <property type="component" value="Unassembled WGS sequence"/>
</dbReference>
<proteinExistence type="predicted"/>
<feature type="coiled-coil region" evidence="1">
    <location>
        <begin position="147"/>
        <end position="188"/>
    </location>
</feature>
<keyword evidence="3" id="KW-1185">Reference proteome</keyword>
<dbReference type="OrthoDB" id="4957064at2759"/>
<accession>A0A317STQ6</accession>
<dbReference type="Gene3D" id="1.20.1270.70">
    <property type="entry name" value="Designed single chain three-helix bundle"/>
    <property type="match status" value="1"/>
</dbReference>
<sequence>MAGHRMSQVTHVSQTVYTDDAVSTIPNSPGTNVAAQRRAELRQRNLERLAQGMRAAGDGVERDCVVKPILKTTEPLLHFLCDMRELLEDRLGEQDGKLDNVHDVASQALLGTNALDVRMQALESKVDAMESGVRALGSRMDALGPKVDAMESEVRALGSRMDALESKVDAMESEVRALGSRMDALDSRVEALDSKVDANHKEAMAMFGQVLASIKGKWVPIDSDEGTRMVFDIGKQQFE</sequence>
<reference evidence="2 3" key="1">
    <citation type="submission" date="2018-03" db="EMBL/GenBank/DDBJ databases">
        <title>Genomes of Pezizomycetes fungi and the evolution of truffles.</title>
        <authorList>
            <person name="Murat C."/>
            <person name="Payen T."/>
            <person name="Noel B."/>
            <person name="Kuo A."/>
            <person name="Martin F.M."/>
        </authorList>
    </citation>
    <scope>NUCLEOTIDE SEQUENCE [LARGE SCALE GENOMIC DNA]</scope>
    <source>
        <strain evidence="2">091103-1</strain>
    </source>
</reference>
<name>A0A317STQ6_9PEZI</name>
<protein>
    <submittedName>
        <fullName evidence="2">Uncharacterized protein</fullName>
    </submittedName>
</protein>
<evidence type="ECO:0000256" key="1">
    <source>
        <dbReference type="SAM" id="Coils"/>
    </source>
</evidence>
<dbReference type="AlphaFoldDB" id="A0A317STQ6"/>
<comment type="caution">
    <text evidence="2">The sequence shown here is derived from an EMBL/GenBank/DDBJ whole genome shotgun (WGS) entry which is preliminary data.</text>
</comment>
<gene>
    <name evidence="2" type="ORF">C7212DRAFT_342957</name>
</gene>
<keyword evidence="1" id="KW-0175">Coiled coil</keyword>